<dbReference type="SUPFAM" id="SSF50494">
    <property type="entry name" value="Trypsin-like serine proteases"/>
    <property type="match status" value="1"/>
</dbReference>
<evidence type="ECO:0000259" key="6">
    <source>
        <dbReference type="PROSITE" id="PS50106"/>
    </source>
</evidence>
<keyword evidence="2 7" id="KW-0645">Protease</keyword>
<dbReference type="InterPro" id="IPR051201">
    <property type="entry name" value="Chloro_Bact_Ser_Proteases"/>
</dbReference>
<accession>A0A554WYA6</accession>
<protein>
    <submittedName>
        <fullName evidence="7">Periplasmic pH-dependent serine endoprotease DegQ</fullName>
        <ecNumber evidence="7">3.4.21.107</ecNumber>
    </submittedName>
</protein>
<feature type="domain" description="PDZ" evidence="6">
    <location>
        <begin position="271"/>
        <end position="370"/>
    </location>
</feature>
<keyword evidence="3 7" id="KW-0378">Hydrolase</keyword>
<dbReference type="GO" id="GO:0004252">
    <property type="term" value="F:serine-type endopeptidase activity"/>
    <property type="evidence" value="ECO:0007669"/>
    <property type="project" value="InterPro"/>
</dbReference>
<dbReference type="InterPro" id="IPR009003">
    <property type="entry name" value="Peptidase_S1_PA"/>
</dbReference>
<comment type="similarity">
    <text evidence="1">Belongs to the peptidase S1C family.</text>
</comment>
<dbReference type="InterPro" id="IPR043504">
    <property type="entry name" value="Peptidase_S1_PA_chymotrypsin"/>
</dbReference>
<dbReference type="SMART" id="SM00228">
    <property type="entry name" value="PDZ"/>
    <property type="match status" value="1"/>
</dbReference>
<evidence type="ECO:0000256" key="3">
    <source>
        <dbReference type="ARBA" id="ARBA00022801"/>
    </source>
</evidence>
<keyword evidence="5" id="KW-1133">Transmembrane helix</keyword>
<keyword evidence="8" id="KW-1185">Reference proteome</keyword>
<dbReference type="SUPFAM" id="SSF50156">
    <property type="entry name" value="PDZ domain-like"/>
    <property type="match status" value="1"/>
</dbReference>
<keyword evidence="5" id="KW-0812">Transmembrane</keyword>
<evidence type="ECO:0000256" key="5">
    <source>
        <dbReference type="SAM" id="Phobius"/>
    </source>
</evidence>
<dbReference type="OrthoDB" id="9758917at2"/>
<keyword evidence="4" id="KW-0720">Serine protease</keyword>
<reference evidence="7 8" key="1">
    <citation type="submission" date="2019-07" db="EMBL/GenBank/DDBJ databases">
        <title>Tepidimonas taiwanensis I1-1 draft genome.</title>
        <authorList>
            <person name="Da Costa M.S."/>
            <person name="Froufe H.J.C."/>
            <person name="Egas C."/>
            <person name="Albuquerque L."/>
        </authorList>
    </citation>
    <scope>NUCLEOTIDE SEQUENCE [LARGE SCALE GENOMIC DNA]</scope>
    <source>
        <strain evidence="7 8">I1-1</strain>
    </source>
</reference>
<comment type="caution">
    <text evidence="7">The sequence shown here is derived from an EMBL/GenBank/DDBJ whole genome shotgun (WGS) entry which is preliminary data.</text>
</comment>
<dbReference type="STRING" id="307486.GCA_000807215_00219"/>
<dbReference type="EMBL" id="VJOM01000053">
    <property type="protein sequence ID" value="TSE28570.1"/>
    <property type="molecule type" value="Genomic_DNA"/>
</dbReference>
<dbReference type="Gene3D" id="2.30.42.10">
    <property type="match status" value="1"/>
</dbReference>
<dbReference type="Pfam" id="PF13365">
    <property type="entry name" value="Trypsin_2"/>
    <property type="match status" value="1"/>
</dbReference>
<dbReference type="InterPro" id="IPR036034">
    <property type="entry name" value="PDZ_sf"/>
</dbReference>
<dbReference type="Proteomes" id="UP000317763">
    <property type="component" value="Unassembled WGS sequence"/>
</dbReference>
<dbReference type="GO" id="GO:0006508">
    <property type="term" value="P:proteolysis"/>
    <property type="evidence" value="ECO:0007669"/>
    <property type="project" value="UniProtKB-KW"/>
</dbReference>
<dbReference type="AlphaFoldDB" id="A0A554WYA6"/>
<evidence type="ECO:0000256" key="1">
    <source>
        <dbReference type="ARBA" id="ARBA00010541"/>
    </source>
</evidence>
<dbReference type="InterPro" id="IPR001940">
    <property type="entry name" value="Peptidase_S1C"/>
</dbReference>
<organism evidence="7 8">
    <name type="scientific">Tepidimonas taiwanensis</name>
    <dbReference type="NCBI Taxonomy" id="307486"/>
    <lineage>
        <taxon>Bacteria</taxon>
        <taxon>Pseudomonadati</taxon>
        <taxon>Pseudomonadota</taxon>
        <taxon>Betaproteobacteria</taxon>
        <taxon>Burkholderiales</taxon>
        <taxon>Tepidimonas</taxon>
    </lineage>
</organism>
<dbReference type="PANTHER" id="PTHR43343">
    <property type="entry name" value="PEPTIDASE S12"/>
    <property type="match status" value="1"/>
</dbReference>
<sequence length="383" mass="40646">MFPSTTPYSTPDRWLRRLHVLGLWLAVLLVLWYALPWLQARWAAPAESAPRTVTPRGDLAADEQATIELFERARDSVVFISTAQVVRDAWTRNVFTVPRGTGSGFVWDEAGHIVTNFHVIEGASQATVRLADGRDYAAALVGASPAHDIAVLRIGVGFKRPPPVPIGTSHDLKVGQKVFAIGNPFGLDWTLTTGIVSALDRSLPNERGGPPIEHLIQTDAAINPGNSGGPLLDSAGRLIGINTAIYSPSGASAGIGFAVPVDTVMRVVPQLIATGRYIRPALGIEADEGVNQRLTALTGAEGVFVLRVLPGSAAQKAGLEGARLGPQGIEPGDVIVAVEGKPVRSVPELLARLDDHRVGDTVRVTVRRGDVTREVAVTLQPGT</sequence>
<dbReference type="PROSITE" id="PS50106">
    <property type="entry name" value="PDZ"/>
    <property type="match status" value="1"/>
</dbReference>
<dbReference type="InterPro" id="IPR001478">
    <property type="entry name" value="PDZ"/>
</dbReference>
<evidence type="ECO:0000313" key="7">
    <source>
        <dbReference type="EMBL" id="TSE28570.1"/>
    </source>
</evidence>
<feature type="transmembrane region" description="Helical" evidence="5">
    <location>
        <begin position="20"/>
        <end position="38"/>
    </location>
</feature>
<evidence type="ECO:0000313" key="8">
    <source>
        <dbReference type="Proteomes" id="UP000317763"/>
    </source>
</evidence>
<keyword evidence="5" id="KW-0472">Membrane</keyword>
<dbReference type="EC" id="3.4.21.107" evidence="7"/>
<dbReference type="FunFam" id="2.40.10.10:FF:000001">
    <property type="entry name" value="Periplasmic serine protease DegS"/>
    <property type="match status" value="1"/>
</dbReference>
<dbReference type="PRINTS" id="PR00834">
    <property type="entry name" value="PROTEASES2C"/>
</dbReference>
<name>A0A554WYA6_9BURK</name>
<gene>
    <name evidence="7" type="primary">degQ_2</name>
    <name evidence="7" type="ORF">Ttaiw_02570</name>
</gene>
<dbReference type="PANTHER" id="PTHR43343:SF3">
    <property type="entry name" value="PROTEASE DO-LIKE 8, CHLOROPLASTIC"/>
    <property type="match status" value="1"/>
</dbReference>
<proteinExistence type="inferred from homology"/>
<evidence type="ECO:0000256" key="2">
    <source>
        <dbReference type="ARBA" id="ARBA00022670"/>
    </source>
</evidence>
<dbReference type="Pfam" id="PF13180">
    <property type="entry name" value="PDZ_2"/>
    <property type="match status" value="1"/>
</dbReference>
<evidence type="ECO:0000256" key="4">
    <source>
        <dbReference type="ARBA" id="ARBA00022825"/>
    </source>
</evidence>
<dbReference type="Gene3D" id="2.40.10.10">
    <property type="entry name" value="Trypsin-like serine proteases"/>
    <property type="match status" value="2"/>
</dbReference>